<evidence type="ECO:0000313" key="3">
    <source>
        <dbReference type="Proteomes" id="UP000314294"/>
    </source>
</evidence>
<proteinExistence type="predicted"/>
<feature type="region of interest" description="Disordered" evidence="1">
    <location>
        <begin position="1"/>
        <end position="31"/>
    </location>
</feature>
<keyword evidence="3" id="KW-1185">Reference proteome</keyword>
<comment type="caution">
    <text evidence="2">The sequence shown here is derived from an EMBL/GenBank/DDBJ whole genome shotgun (WGS) entry which is preliminary data.</text>
</comment>
<reference evidence="2 3" key="1">
    <citation type="submission" date="2019-03" db="EMBL/GenBank/DDBJ databases">
        <title>First draft genome of Liparis tanakae, snailfish: a comprehensive survey of snailfish specific genes.</title>
        <authorList>
            <person name="Kim W."/>
            <person name="Song I."/>
            <person name="Jeong J.-H."/>
            <person name="Kim D."/>
            <person name="Kim S."/>
            <person name="Ryu S."/>
            <person name="Song J.Y."/>
            <person name="Lee S.K."/>
        </authorList>
    </citation>
    <scope>NUCLEOTIDE SEQUENCE [LARGE SCALE GENOMIC DNA]</scope>
    <source>
        <tissue evidence="2">Muscle</tissue>
    </source>
</reference>
<dbReference type="EMBL" id="SRLO01000442">
    <property type="protein sequence ID" value="TNN55932.1"/>
    <property type="molecule type" value="Genomic_DNA"/>
</dbReference>
<protein>
    <submittedName>
        <fullName evidence="2">Uncharacterized protein</fullName>
    </submittedName>
</protein>
<name>A0A4Z2GT78_9TELE</name>
<dbReference type="AlphaFoldDB" id="A0A4Z2GT78"/>
<evidence type="ECO:0000313" key="2">
    <source>
        <dbReference type="EMBL" id="TNN55932.1"/>
    </source>
</evidence>
<gene>
    <name evidence="2" type="ORF">EYF80_033868</name>
</gene>
<dbReference type="Proteomes" id="UP000314294">
    <property type="component" value="Unassembled WGS sequence"/>
</dbReference>
<organism evidence="2 3">
    <name type="scientific">Liparis tanakae</name>
    <name type="common">Tanaka's snailfish</name>
    <dbReference type="NCBI Taxonomy" id="230148"/>
    <lineage>
        <taxon>Eukaryota</taxon>
        <taxon>Metazoa</taxon>
        <taxon>Chordata</taxon>
        <taxon>Craniata</taxon>
        <taxon>Vertebrata</taxon>
        <taxon>Euteleostomi</taxon>
        <taxon>Actinopterygii</taxon>
        <taxon>Neopterygii</taxon>
        <taxon>Teleostei</taxon>
        <taxon>Neoteleostei</taxon>
        <taxon>Acanthomorphata</taxon>
        <taxon>Eupercaria</taxon>
        <taxon>Perciformes</taxon>
        <taxon>Cottioidei</taxon>
        <taxon>Cottales</taxon>
        <taxon>Liparidae</taxon>
        <taxon>Liparis</taxon>
    </lineage>
</organism>
<accession>A0A4Z2GT78</accession>
<evidence type="ECO:0000256" key="1">
    <source>
        <dbReference type="SAM" id="MobiDB-lite"/>
    </source>
</evidence>
<sequence>MAGKEDVEAEVEASAGGSRFGLANGSEGGGQPADGGCWMVWRECPPSIEGRLCGPSKSYSSLTIRAEVGPELALDGPLGKCLTFSPLSVTHEAVHNAQAGIVAGRRRLHMDTQRLDLVPYAQRVVRVMGAATLETANHEKWNQK</sequence>